<comment type="caution">
    <text evidence="2">The sequence shown here is derived from an EMBL/GenBank/DDBJ whole genome shotgun (WGS) entry which is preliminary data.</text>
</comment>
<sequence>MSTPTLPTSVTSVTGPRHRTERVPVDGGELLCGVWEPTEAPADGSAVPTVVLVHGITSSHLAWAATADLLPSVRVVAPDLRGRGRSRDLPGPYGMARHADDVAAAVRQLGTGGPAVVVGHSMGGFVGVVLAHRHPDMVASLVLVDGGLPLTPPAGVTPDQLADATLGPAAARLEQTFASPEAYRATWRAHPAFAREWSDLVEAYADYDLVGDEPQLRAATRVEALHGDIRELVDGGDVLQALEHLPSPTPWLLAPRGLMDEVPPLYPDEVRERWVAAYPALEVVEVPDVNHYSIVLSRAGAACVADRVEEAVAGTRGDGSRSVGG</sequence>
<dbReference type="InterPro" id="IPR029058">
    <property type="entry name" value="AB_hydrolase_fold"/>
</dbReference>
<evidence type="ECO:0000313" key="3">
    <source>
        <dbReference type="Proteomes" id="UP001589613"/>
    </source>
</evidence>
<dbReference type="PANTHER" id="PTHR43798">
    <property type="entry name" value="MONOACYLGLYCEROL LIPASE"/>
    <property type="match status" value="1"/>
</dbReference>
<dbReference type="InterPro" id="IPR000073">
    <property type="entry name" value="AB_hydrolase_1"/>
</dbReference>
<name>A0ABV5V0G1_9MICO</name>
<evidence type="ECO:0000313" key="2">
    <source>
        <dbReference type="EMBL" id="MFB9731262.1"/>
    </source>
</evidence>
<dbReference type="EMBL" id="JBHMAX010000007">
    <property type="protein sequence ID" value="MFB9731262.1"/>
    <property type="molecule type" value="Genomic_DNA"/>
</dbReference>
<gene>
    <name evidence="2" type="ORF">ACFFN0_04290</name>
</gene>
<dbReference type="Proteomes" id="UP001589613">
    <property type="component" value="Unassembled WGS sequence"/>
</dbReference>
<dbReference type="SUPFAM" id="SSF53474">
    <property type="entry name" value="alpha/beta-Hydrolases"/>
    <property type="match status" value="1"/>
</dbReference>
<dbReference type="Pfam" id="PF00561">
    <property type="entry name" value="Abhydrolase_1"/>
    <property type="match status" value="1"/>
</dbReference>
<proteinExistence type="predicted"/>
<dbReference type="GO" id="GO:0016787">
    <property type="term" value="F:hydrolase activity"/>
    <property type="evidence" value="ECO:0007669"/>
    <property type="project" value="UniProtKB-KW"/>
</dbReference>
<protein>
    <submittedName>
        <fullName evidence="2">Alpha/beta fold hydrolase</fullName>
    </submittedName>
</protein>
<reference evidence="2 3" key="1">
    <citation type="submission" date="2024-09" db="EMBL/GenBank/DDBJ databases">
        <authorList>
            <person name="Sun Q."/>
            <person name="Mori K."/>
        </authorList>
    </citation>
    <scope>NUCLEOTIDE SEQUENCE [LARGE SCALE GENOMIC DNA]</scope>
    <source>
        <strain evidence="2 3">JCM 12763</strain>
    </source>
</reference>
<accession>A0ABV5V0G1</accession>
<dbReference type="PANTHER" id="PTHR43798:SF33">
    <property type="entry name" value="HYDROLASE, PUTATIVE (AFU_ORTHOLOGUE AFUA_2G14860)-RELATED"/>
    <property type="match status" value="1"/>
</dbReference>
<dbReference type="InterPro" id="IPR050266">
    <property type="entry name" value="AB_hydrolase_sf"/>
</dbReference>
<dbReference type="PRINTS" id="PR00111">
    <property type="entry name" value="ABHYDROLASE"/>
</dbReference>
<dbReference type="Gene3D" id="3.40.50.1820">
    <property type="entry name" value="alpha/beta hydrolase"/>
    <property type="match status" value="1"/>
</dbReference>
<keyword evidence="3" id="KW-1185">Reference proteome</keyword>
<keyword evidence="2" id="KW-0378">Hydrolase</keyword>
<dbReference type="RefSeq" id="WP_141337882.1">
    <property type="nucleotide sequence ID" value="NZ_JBHMAX010000007.1"/>
</dbReference>
<feature type="domain" description="AB hydrolase-1" evidence="1">
    <location>
        <begin position="48"/>
        <end position="160"/>
    </location>
</feature>
<organism evidence="2 3">
    <name type="scientific">Ornithinimicrobium kibberense</name>
    <dbReference type="NCBI Taxonomy" id="282060"/>
    <lineage>
        <taxon>Bacteria</taxon>
        <taxon>Bacillati</taxon>
        <taxon>Actinomycetota</taxon>
        <taxon>Actinomycetes</taxon>
        <taxon>Micrococcales</taxon>
        <taxon>Ornithinimicrobiaceae</taxon>
        <taxon>Ornithinimicrobium</taxon>
    </lineage>
</organism>
<evidence type="ECO:0000259" key="1">
    <source>
        <dbReference type="Pfam" id="PF00561"/>
    </source>
</evidence>
<keyword evidence="2" id="KW-0670">Pyruvate</keyword>